<feature type="transmembrane region" description="Helical" evidence="7">
    <location>
        <begin position="419"/>
        <end position="445"/>
    </location>
</feature>
<dbReference type="OrthoDB" id="24153at2"/>
<keyword evidence="3" id="KW-1003">Cell membrane</keyword>
<evidence type="ECO:0000313" key="10">
    <source>
        <dbReference type="Proteomes" id="UP000251692"/>
    </source>
</evidence>
<evidence type="ECO:0000256" key="2">
    <source>
        <dbReference type="ARBA" id="ARBA00022448"/>
    </source>
</evidence>
<name>A0A364RGB9_9BACT</name>
<feature type="transmembrane region" description="Helical" evidence="7">
    <location>
        <begin position="373"/>
        <end position="399"/>
    </location>
</feature>
<proteinExistence type="inferred from homology"/>
<comment type="similarity">
    <text evidence="7">Belongs to the binding-protein-dependent transport system permease family.</text>
</comment>
<dbReference type="CDD" id="cd06261">
    <property type="entry name" value="TM_PBP2"/>
    <property type="match status" value="1"/>
</dbReference>
<gene>
    <name evidence="9" type="ORF">DP923_09310</name>
</gene>
<dbReference type="Proteomes" id="UP000251692">
    <property type="component" value="Unassembled WGS sequence"/>
</dbReference>
<comment type="caution">
    <text evidence="9">The sequence shown here is derived from an EMBL/GenBank/DDBJ whole genome shotgun (WGS) entry which is preliminary data.</text>
</comment>
<evidence type="ECO:0000256" key="1">
    <source>
        <dbReference type="ARBA" id="ARBA00004651"/>
    </source>
</evidence>
<feature type="domain" description="ABC transmembrane type-1" evidence="8">
    <location>
        <begin position="224"/>
        <end position="438"/>
    </location>
</feature>
<dbReference type="GO" id="GO:0005886">
    <property type="term" value="C:plasma membrane"/>
    <property type="evidence" value="ECO:0007669"/>
    <property type="project" value="UniProtKB-SubCell"/>
</dbReference>
<evidence type="ECO:0000256" key="3">
    <source>
        <dbReference type="ARBA" id="ARBA00022475"/>
    </source>
</evidence>
<dbReference type="Gene3D" id="1.10.3720.10">
    <property type="entry name" value="MetI-like"/>
    <property type="match status" value="1"/>
</dbReference>
<comment type="subcellular location">
    <subcellularLocation>
        <location evidence="1 7">Cell membrane</location>
        <topology evidence="1 7">Multi-pass membrane protein</topology>
    </subcellularLocation>
</comment>
<reference evidence="9 10" key="2">
    <citation type="submission" date="2018-07" db="EMBL/GenBank/DDBJ databases">
        <title>Pontibacter sp. 2b14 genomic sequence and assembly.</title>
        <authorList>
            <person name="Du Z.-J."/>
        </authorList>
    </citation>
    <scope>NUCLEOTIDE SEQUENCE [LARGE SCALE GENOMIC DNA]</scope>
    <source>
        <strain evidence="9 10">2b14</strain>
    </source>
</reference>
<dbReference type="PROSITE" id="PS50928">
    <property type="entry name" value="ABC_TM1"/>
    <property type="match status" value="1"/>
</dbReference>
<keyword evidence="2 7" id="KW-0813">Transport</keyword>
<evidence type="ECO:0000259" key="8">
    <source>
        <dbReference type="PROSITE" id="PS50928"/>
    </source>
</evidence>
<evidence type="ECO:0000256" key="7">
    <source>
        <dbReference type="RuleBase" id="RU363032"/>
    </source>
</evidence>
<dbReference type="GO" id="GO:0055085">
    <property type="term" value="P:transmembrane transport"/>
    <property type="evidence" value="ECO:0007669"/>
    <property type="project" value="InterPro"/>
</dbReference>
<dbReference type="PANTHER" id="PTHR30465">
    <property type="entry name" value="INNER MEMBRANE ABC TRANSPORTER"/>
    <property type="match status" value="1"/>
</dbReference>
<dbReference type="InterPro" id="IPR000515">
    <property type="entry name" value="MetI-like"/>
</dbReference>
<keyword evidence="10" id="KW-1185">Reference proteome</keyword>
<keyword evidence="6 7" id="KW-0472">Membrane</keyword>
<dbReference type="SUPFAM" id="SSF161098">
    <property type="entry name" value="MetI-like"/>
    <property type="match status" value="1"/>
</dbReference>
<feature type="transmembrane region" description="Helical" evidence="7">
    <location>
        <begin position="316"/>
        <end position="334"/>
    </location>
</feature>
<feature type="transmembrane region" description="Helical" evidence="7">
    <location>
        <begin position="262"/>
        <end position="285"/>
    </location>
</feature>
<dbReference type="PANTHER" id="PTHR30465:SF0">
    <property type="entry name" value="OLIGOPEPTIDE TRANSPORT SYSTEM PERMEASE PROTEIN APPB"/>
    <property type="match status" value="1"/>
</dbReference>
<reference evidence="9 10" key="1">
    <citation type="submission" date="2018-06" db="EMBL/GenBank/DDBJ databases">
        <authorList>
            <person name="Liu Z.-W."/>
        </authorList>
    </citation>
    <scope>NUCLEOTIDE SEQUENCE [LARGE SCALE GENOMIC DNA]</scope>
    <source>
        <strain evidence="9 10">2b14</strain>
    </source>
</reference>
<dbReference type="InterPro" id="IPR035906">
    <property type="entry name" value="MetI-like_sf"/>
</dbReference>
<accession>A0A364RGB9</accession>
<evidence type="ECO:0000256" key="4">
    <source>
        <dbReference type="ARBA" id="ARBA00022692"/>
    </source>
</evidence>
<sequence>MLGFFIKRLLYALPSLWLIVTLIFILSRLLPGSFASENILHSQSESYYSKSDKSAKQQAYQNYLLRTGQHLPLFYFSVTANPEPDTLYKVYPESERLHLQKLAWQYGNWPLVTAYYKNLQRINPTSETKPALEMLRKAVDGKAILSALADLKKAAPYSSTVQELEKSADNLIRNGTGYTYLLPKLHWHGTQNQYHTWLAGLFTGDAGNSFRDSRPVQDIILEALLNTWIIVLISLLLSCLLAMELAILFLQRPFIKLKQLIMPVLFLLDSVPLFVLCLLLLVFFANPDFLQLFPAYGMGFFQTGNLSWTEQFINRLPFLILPILSLTLAYLPYITNQFYRAMLDADTSDYVRTARAKGLSHKKVIRLHIFRNAWLPMITVISDFIPALVAGAVITETIFAVPGMGSLLVASVQARDYPIIVAIVFVVALVRFVSHLLADAAYMLADPRIRLQR</sequence>
<feature type="transmembrane region" description="Helical" evidence="7">
    <location>
        <begin position="228"/>
        <end position="250"/>
    </location>
</feature>
<keyword evidence="4 7" id="KW-0812">Transmembrane</keyword>
<keyword evidence="5 7" id="KW-1133">Transmembrane helix</keyword>
<evidence type="ECO:0000313" key="9">
    <source>
        <dbReference type="EMBL" id="RAU83388.1"/>
    </source>
</evidence>
<protein>
    <recommendedName>
        <fullName evidence="8">ABC transmembrane type-1 domain-containing protein</fullName>
    </recommendedName>
</protein>
<dbReference type="AlphaFoldDB" id="A0A364RGB9"/>
<organism evidence="9 10">
    <name type="scientific">Pontibacter arcticus</name>
    <dbReference type="NCBI Taxonomy" id="2080288"/>
    <lineage>
        <taxon>Bacteria</taxon>
        <taxon>Pseudomonadati</taxon>
        <taxon>Bacteroidota</taxon>
        <taxon>Cytophagia</taxon>
        <taxon>Cytophagales</taxon>
        <taxon>Hymenobacteraceae</taxon>
        <taxon>Pontibacter</taxon>
    </lineage>
</organism>
<evidence type="ECO:0000256" key="6">
    <source>
        <dbReference type="ARBA" id="ARBA00023136"/>
    </source>
</evidence>
<dbReference type="RefSeq" id="WP_112305537.1">
    <property type="nucleotide sequence ID" value="NZ_QMDV01000002.1"/>
</dbReference>
<evidence type="ECO:0000256" key="5">
    <source>
        <dbReference type="ARBA" id="ARBA00022989"/>
    </source>
</evidence>
<dbReference type="EMBL" id="QMDV01000002">
    <property type="protein sequence ID" value="RAU83388.1"/>
    <property type="molecule type" value="Genomic_DNA"/>
</dbReference>
<dbReference type="Pfam" id="PF00528">
    <property type="entry name" value="BPD_transp_1"/>
    <property type="match status" value="1"/>
</dbReference>